<gene>
    <name evidence="9" type="ORF">K431DRAFT_239591</name>
</gene>
<dbReference type="PANTHER" id="PTHR12801">
    <property type="entry name" value="RNA EXONUCLEASE REXO1 / RECO3 FAMILY MEMBER-RELATED"/>
    <property type="match status" value="1"/>
</dbReference>
<dbReference type="InterPro" id="IPR047021">
    <property type="entry name" value="REXO1/3/4-like"/>
</dbReference>
<reference evidence="9" key="1">
    <citation type="journal article" date="2020" name="Stud. Mycol.">
        <title>101 Dothideomycetes genomes: a test case for predicting lifestyles and emergence of pathogens.</title>
        <authorList>
            <person name="Haridas S."/>
            <person name="Albert R."/>
            <person name="Binder M."/>
            <person name="Bloem J."/>
            <person name="Labutti K."/>
            <person name="Salamov A."/>
            <person name="Andreopoulos B."/>
            <person name="Baker S."/>
            <person name="Barry K."/>
            <person name="Bills G."/>
            <person name="Bluhm B."/>
            <person name="Cannon C."/>
            <person name="Castanera R."/>
            <person name="Culley D."/>
            <person name="Daum C."/>
            <person name="Ezra D."/>
            <person name="Gonzalez J."/>
            <person name="Henrissat B."/>
            <person name="Kuo A."/>
            <person name="Liang C."/>
            <person name="Lipzen A."/>
            <person name="Lutzoni F."/>
            <person name="Magnuson J."/>
            <person name="Mondo S."/>
            <person name="Nolan M."/>
            <person name="Ohm R."/>
            <person name="Pangilinan J."/>
            <person name="Park H.-J."/>
            <person name="Ramirez L."/>
            <person name="Alfaro M."/>
            <person name="Sun H."/>
            <person name="Tritt A."/>
            <person name="Yoshinaga Y."/>
            <person name="Zwiers L.-H."/>
            <person name="Turgeon B."/>
            <person name="Goodwin S."/>
            <person name="Spatafora J."/>
            <person name="Crous P."/>
            <person name="Grigoriev I."/>
        </authorList>
    </citation>
    <scope>NUCLEOTIDE SEQUENCE</scope>
    <source>
        <strain evidence="9">CBS 116435</strain>
    </source>
</reference>
<feature type="compositionally biased region" description="Acidic residues" evidence="7">
    <location>
        <begin position="141"/>
        <end position="151"/>
    </location>
</feature>
<evidence type="ECO:0000256" key="4">
    <source>
        <dbReference type="ARBA" id="ARBA00022801"/>
    </source>
</evidence>
<evidence type="ECO:0000313" key="9">
    <source>
        <dbReference type="EMBL" id="KAF2724869.1"/>
    </source>
</evidence>
<accession>A0A9P4QEC7</accession>
<evidence type="ECO:0000256" key="3">
    <source>
        <dbReference type="ARBA" id="ARBA00022722"/>
    </source>
</evidence>
<feature type="region of interest" description="Disordered" evidence="7">
    <location>
        <begin position="221"/>
        <end position="248"/>
    </location>
</feature>
<dbReference type="InterPro" id="IPR034922">
    <property type="entry name" value="REX1-like_exo"/>
</dbReference>
<dbReference type="Pfam" id="PF00929">
    <property type="entry name" value="RNase_T"/>
    <property type="match status" value="1"/>
</dbReference>
<name>A0A9P4QEC7_9PEZI</name>
<feature type="domain" description="Exonuclease" evidence="8">
    <location>
        <begin position="327"/>
        <end position="494"/>
    </location>
</feature>
<proteinExistence type="inferred from homology"/>
<dbReference type="GO" id="GO:0003676">
    <property type="term" value="F:nucleic acid binding"/>
    <property type="evidence" value="ECO:0007669"/>
    <property type="project" value="InterPro"/>
</dbReference>
<dbReference type="GO" id="GO:0004527">
    <property type="term" value="F:exonuclease activity"/>
    <property type="evidence" value="ECO:0007669"/>
    <property type="project" value="UniProtKB-KW"/>
</dbReference>
<comment type="caution">
    <text evidence="9">The sequence shown here is derived from an EMBL/GenBank/DDBJ whole genome shotgun (WGS) entry which is preliminary data.</text>
</comment>
<dbReference type="InterPro" id="IPR013520">
    <property type="entry name" value="Ribonucl_H"/>
</dbReference>
<dbReference type="FunFam" id="3.30.420.10:FF:000019">
    <property type="entry name" value="RNA exonuclease NEF-sp"/>
    <property type="match status" value="1"/>
</dbReference>
<dbReference type="AlphaFoldDB" id="A0A9P4QEC7"/>
<feature type="region of interest" description="Disordered" evidence="7">
    <location>
        <begin position="1"/>
        <end position="72"/>
    </location>
</feature>
<evidence type="ECO:0000256" key="7">
    <source>
        <dbReference type="SAM" id="MobiDB-lite"/>
    </source>
</evidence>
<evidence type="ECO:0000256" key="5">
    <source>
        <dbReference type="ARBA" id="ARBA00022839"/>
    </source>
</evidence>
<dbReference type="Gene3D" id="3.30.420.10">
    <property type="entry name" value="Ribonuclease H-like superfamily/Ribonuclease H"/>
    <property type="match status" value="1"/>
</dbReference>
<evidence type="ECO:0000256" key="6">
    <source>
        <dbReference type="ARBA" id="ARBA00023242"/>
    </source>
</evidence>
<keyword evidence="10" id="KW-1185">Reference proteome</keyword>
<keyword evidence="6" id="KW-0539">Nucleus</keyword>
<evidence type="ECO:0000259" key="8">
    <source>
        <dbReference type="SMART" id="SM00479"/>
    </source>
</evidence>
<evidence type="ECO:0000256" key="1">
    <source>
        <dbReference type="ARBA" id="ARBA00004123"/>
    </source>
</evidence>
<dbReference type="EMBL" id="MU003769">
    <property type="protein sequence ID" value="KAF2724869.1"/>
    <property type="molecule type" value="Genomic_DNA"/>
</dbReference>
<keyword evidence="3" id="KW-0540">Nuclease</keyword>
<comment type="similarity">
    <text evidence="2">Belongs to the REXO1/REXO3 family.</text>
</comment>
<evidence type="ECO:0000256" key="2">
    <source>
        <dbReference type="ARBA" id="ARBA00006357"/>
    </source>
</evidence>
<feature type="compositionally biased region" description="Basic and acidic residues" evidence="7">
    <location>
        <begin position="152"/>
        <end position="168"/>
    </location>
</feature>
<keyword evidence="4" id="KW-0378">Hydrolase</keyword>
<dbReference type="GO" id="GO:0005634">
    <property type="term" value="C:nucleus"/>
    <property type="evidence" value="ECO:0007669"/>
    <property type="project" value="UniProtKB-SubCell"/>
</dbReference>
<protein>
    <recommendedName>
        <fullName evidence="8">Exonuclease domain-containing protein</fullName>
    </recommendedName>
</protein>
<organism evidence="9 10">
    <name type="scientific">Polychaeton citri CBS 116435</name>
    <dbReference type="NCBI Taxonomy" id="1314669"/>
    <lineage>
        <taxon>Eukaryota</taxon>
        <taxon>Fungi</taxon>
        <taxon>Dikarya</taxon>
        <taxon>Ascomycota</taxon>
        <taxon>Pezizomycotina</taxon>
        <taxon>Dothideomycetes</taxon>
        <taxon>Dothideomycetidae</taxon>
        <taxon>Capnodiales</taxon>
        <taxon>Capnodiaceae</taxon>
        <taxon>Polychaeton</taxon>
    </lineage>
</organism>
<keyword evidence="5" id="KW-0269">Exonuclease</keyword>
<evidence type="ECO:0000313" key="10">
    <source>
        <dbReference type="Proteomes" id="UP000799441"/>
    </source>
</evidence>
<dbReference type="Proteomes" id="UP000799441">
    <property type="component" value="Unassembled WGS sequence"/>
</dbReference>
<dbReference type="CDD" id="cd06145">
    <property type="entry name" value="REX1_like"/>
    <property type="match status" value="1"/>
</dbReference>
<dbReference type="InterPro" id="IPR036397">
    <property type="entry name" value="RNaseH_sf"/>
</dbReference>
<dbReference type="PANTHER" id="PTHR12801:SF115">
    <property type="entry name" value="FI18136P1-RELATED"/>
    <property type="match status" value="1"/>
</dbReference>
<feature type="region of interest" description="Disordered" evidence="7">
    <location>
        <begin position="140"/>
        <end position="168"/>
    </location>
</feature>
<dbReference type="SUPFAM" id="SSF53098">
    <property type="entry name" value="Ribonuclease H-like"/>
    <property type="match status" value="1"/>
</dbReference>
<comment type="subcellular location">
    <subcellularLocation>
        <location evidence="1">Nucleus</location>
    </subcellularLocation>
</comment>
<sequence>MLKRKHSENENLSGDAPEVVRADSSQNFHAGVVASNDQPGNAATDGHVWQVAESRSNKKRKKLPKKDGNYPAITHSPHARLQSFVKISDLQNLVLYLLADGTAPQWCSVRHHGNIRKVVCLMVPGLESGMFSGNIALNRAEDEDEDENEGVENEKIQGGKSTENGELHISPDDYYPVKLIHDRMPTALQPLSDIFDHLWPIKTPGDDRNARMHSPLASMLTAPIPKPKEDKKTKGPQFPSEGKSWRNQRAPVAEFQATTAELVEEGYVLHPAHYSHSQDAQAEAKRRTENKQTTSDGWRDAIELAELAAGRPTHDEVKKDPVLQGWKVLAMDCEMCITSPAGVSPQVFSLTRISVIDWEGAVVMDEMVKPSDPITDYLTAYSGITPAMLEGVTTTLLDIQDKLQSLLTPHTILVGHSLNSDLNALKLTHPFIIDTALLYPHPRGPPLKSSLKWLSQKYLSREIQKGHGSTGHNSVEDAKACLDLLKQKCEKGKLWGTSEASGESVFKRLGRARRPKKVKVHIDGEEETRTGAVVDWGEPSRGFGGSASVAIGCQTDADVVTGVKRALSGDAAGGASNGSSAVPKNGVDFIWARMRELEAYRGWWNRSKTLDNQQLLSSAASSYSNGSSPLGEVVKQTVAHITEIYEALPPCTAFFVYSGSGDPRGLSEMQALQQQFKQEYRVKKWDELSVKWTDVEEQKLRKSCETARRGVGFVCVK</sequence>
<dbReference type="OrthoDB" id="206335at2759"/>
<dbReference type="SMART" id="SM00479">
    <property type="entry name" value="EXOIII"/>
    <property type="match status" value="1"/>
</dbReference>
<dbReference type="InterPro" id="IPR012337">
    <property type="entry name" value="RNaseH-like_sf"/>
</dbReference>